<feature type="region of interest" description="Disordered" evidence="1">
    <location>
        <begin position="154"/>
        <end position="175"/>
    </location>
</feature>
<organism evidence="2 3">
    <name type="scientific">Globisporangium ultimum (strain ATCC 200006 / CBS 805.95 / DAOM BR144)</name>
    <name type="common">Pythium ultimum</name>
    <dbReference type="NCBI Taxonomy" id="431595"/>
    <lineage>
        <taxon>Eukaryota</taxon>
        <taxon>Sar</taxon>
        <taxon>Stramenopiles</taxon>
        <taxon>Oomycota</taxon>
        <taxon>Peronosporomycetes</taxon>
        <taxon>Pythiales</taxon>
        <taxon>Pythiaceae</taxon>
        <taxon>Globisporangium</taxon>
    </lineage>
</organism>
<feature type="compositionally biased region" description="Low complexity" evidence="1">
    <location>
        <begin position="154"/>
        <end position="164"/>
    </location>
</feature>
<reference evidence="3" key="1">
    <citation type="journal article" date="2010" name="Genome Biol.">
        <title>Genome sequence of the necrotrophic plant pathogen Pythium ultimum reveals original pathogenicity mechanisms and effector repertoire.</title>
        <authorList>
            <person name="Levesque C.A."/>
            <person name="Brouwer H."/>
            <person name="Cano L."/>
            <person name="Hamilton J.P."/>
            <person name="Holt C."/>
            <person name="Huitema E."/>
            <person name="Raffaele S."/>
            <person name="Robideau G.P."/>
            <person name="Thines M."/>
            <person name="Win J."/>
            <person name="Zerillo M.M."/>
            <person name="Beakes G.W."/>
            <person name="Boore J.L."/>
            <person name="Busam D."/>
            <person name="Dumas B."/>
            <person name="Ferriera S."/>
            <person name="Fuerstenberg S.I."/>
            <person name="Gachon C.M."/>
            <person name="Gaulin E."/>
            <person name="Govers F."/>
            <person name="Grenville-Briggs L."/>
            <person name="Horner N."/>
            <person name="Hostetler J."/>
            <person name="Jiang R.H."/>
            <person name="Johnson J."/>
            <person name="Krajaejun T."/>
            <person name="Lin H."/>
            <person name="Meijer H.J."/>
            <person name="Moore B."/>
            <person name="Morris P."/>
            <person name="Phuntmart V."/>
            <person name="Puiu D."/>
            <person name="Shetty J."/>
            <person name="Stajich J.E."/>
            <person name="Tripathy S."/>
            <person name="Wawra S."/>
            <person name="van West P."/>
            <person name="Whitty B.R."/>
            <person name="Coutinho P.M."/>
            <person name="Henrissat B."/>
            <person name="Martin F."/>
            <person name="Thomas P.D."/>
            <person name="Tyler B.M."/>
            <person name="De Vries R.P."/>
            <person name="Kamoun S."/>
            <person name="Yandell M."/>
            <person name="Tisserat N."/>
            <person name="Buell C.R."/>
        </authorList>
    </citation>
    <scope>NUCLEOTIDE SEQUENCE</scope>
    <source>
        <strain evidence="3">DAOM:BR144</strain>
    </source>
</reference>
<feature type="compositionally biased region" description="Low complexity" evidence="1">
    <location>
        <begin position="16"/>
        <end position="30"/>
    </location>
</feature>
<dbReference type="HOGENOM" id="CLU_1392672_0_0_1"/>
<reference evidence="3" key="2">
    <citation type="submission" date="2010-04" db="EMBL/GenBank/DDBJ databases">
        <authorList>
            <person name="Buell R."/>
            <person name="Hamilton J."/>
            <person name="Hostetler J."/>
        </authorList>
    </citation>
    <scope>NUCLEOTIDE SEQUENCE [LARGE SCALE GENOMIC DNA]</scope>
    <source>
        <strain evidence="3">DAOM:BR144</strain>
    </source>
</reference>
<feature type="region of interest" description="Disordered" evidence="1">
    <location>
        <begin position="1"/>
        <end position="32"/>
    </location>
</feature>
<dbReference type="InParanoid" id="K3XBE7"/>
<dbReference type="eggNOG" id="ENOG502T33E">
    <property type="taxonomic scope" value="Eukaryota"/>
</dbReference>
<proteinExistence type="predicted"/>
<sequence length="211" mass="24009">MRRPIAEDTSAKPYHRSGSSRVTARTASSSNGSTFEPVCFGEWVYWQRDSEAQCWTKVFAVVDECWLCLYECEEMAARTLVLRKAMWNMEIHTSRRRVKLVDASDSERVVLRMWLMNHGNYQLWETCLRNAAQLAAPPISNDQVALLRLSFFGSSSSSGSMLSRTNYRSESPTRKREVVKAACKGALSHLKTRLRATWRSSSDSVAALERT</sequence>
<evidence type="ECO:0000313" key="2">
    <source>
        <dbReference type="EnsemblProtists" id="PYU1_T014546"/>
    </source>
</evidence>
<keyword evidence="3" id="KW-1185">Reference proteome</keyword>
<dbReference type="EMBL" id="GL376574">
    <property type="status" value="NOT_ANNOTATED_CDS"/>
    <property type="molecule type" value="Genomic_DNA"/>
</dbReference>
<protein>
    <recommendedName>
        <fullName evidence="4">PH domain-containing protein</fullName>
    </recommendedName>
</protein>
<evidence type="ECO:0008006" key="4">
    <source>
        <dbReference type="Google" id="ProtNLM"/>
    </source>
</evidence>
<evidence type="ECO:0000313" key="3">
    <source>
        <dbReference type="Proteomes" id="UP000019132"/>
    </source>
</evidence>
<reference evidence="2" key="3">
    <citation type="submission" date="2015-02" db="UniProtKB">
        <authorList>
            <consortium name="EnsemblProtists"/>
        </authorList>
    </citation>
    <scope>IDENTIFICATION</scope>
    <source>
        <strain evidence="2">DAOM BR144</strain>
    </source>
</reference>
<dbReference type="EnsemblProtists" id="PYU1_T014546">
    <property type="protein sequence ID" value="PYU1_T014546"/>
    <property type="gene ID" value="PYU1_G014515"/>
</dbReference>
<dbReference type="Proteomes" id="UP000019132">
    <property type="component" value="Unassembled WGS sequence"/>
</dbReference>
<name>K3XBE7_GLOUD</name>
<evidence type="ECO:0000256" key="1">
    <source>
        <dbReference type="SAM" id="MobiDB-lite"/>
    </source>
</evidence>
<accession>K3XBE7</accession>
<dbReference type="AlphaFoldDB" id="K3XBE7"/>
<dbReference type="VEuPathDB" id="FungiDB:PYU1_G014515"/>
<feature type="compositionally biased region" description="Basic and acidic residues" evidence="1">
    <location>
        <begin position="1"/>
        <end position="10"/>
    </location>
</feature>